<reference evidence="2 3" key="1">
    <citation type="submission" date="2020-04" db="EMBL/GenBank/DDBJ databases">
        <title>Perkinsus olseni comparative genomics.</title>
        <authorList>
            <person name="Bogema D.R."/>
        </authorList>
    </citation>
    <scope>NUCLEOTIDE SEQUENCE [LARGE SCALE GENOMIC DNA]</scope>
    <source>
        <strain evidence="2 3">ATCC PRA-207</strain>
    </source>
</reference>
<evidence type="ECO:0000313" key="2">
    <source>
        <dbReference type="EMBL" id="KAF4708618.1"/>
    </source>
</evidence>
<sequence length="439" mass="47757">YTQATALQTDDSYIRRHLALPRHLGLNADDVDAPPLPEGARAVTPGSSEPTERSRLQSFIQDLSTISVSADDGDSSGDEDDPQRALHRALIESAEQEDDGRSIVGDDESSDQEASPLAMPSPSAMPNPPQSPPAILVTEVESKTVNASVLGDSDCDSSDESDSEEYEGESEECELETPSDSEGGSPDGEAFGQQVHVWTAALPARFSQLLVKHPPSRSVLTGRRGMLHQNPLEELVEEAFDGMFTLSPYGLASDAAHFGYLRAQGLTGEENTDRPQALRFLEQMYNRVGERRARKEPMEEIQRCLQHLYAAFPRDCSSASDTGSVVEPTDAQPELDAPDEVIIDPIRLSTSMSPTSSTPSSSNPTTSSLVIIDDSSDEEVRSPEIRVEQTLDEAECFRDHVWPATDKEELLDSKTPELEDDPGRSVTAPVKHIGGWLIT</sequence>
<proteinExistence type="predicted"/>
<feature type="region of interest" description="Disordered" evidence="1">
    <location>
        <begin position="319"/>
        <end position="385"/>
    </location>
</feature>
<accession>A0A7J6QK53</accession>
<organism evidence="2 3">
    <name type="scientific">Perkinsus olseni</name>
    <name type="common">Perkinsus atlanticus</name>
    <dbReference type="NCBI Taxonomy" id="32597"/>
    <lineage>
        <taxon>Eukaryota</taxon>
        <taxon>Sar</taxon>
        <taxon>Alveolata</taxon>
        <taxon>Perkinsozoa</taxon>
        <taxon>Perkinsea</taxon>
        <taxon>Perkinsida</taxon>
        <taxon>Perkinsidae</taxon>
        <taxon>Perkinsus</taxon>
    </lineage>
</organism>
<gene>
    <name evidence="2" type="ORF">FOZ63_021648</name>
</gene>
<feature type="compositionally biased region" description="Pro residues" evidence="1">
    <location>
        <begin position="123"/>
        <end position="132"/>
    </location>
</feature>
<feature type="compositionally biased region" description="Basic and acidic residues" evidence="1">
    <location>
        <begin position="405"/>
        <end position="423"/>
    </location>
</feature>
<evidence type="ECO:0000313" key="3">
    <source>
        <dbReference type="Proteomes" id="UP000553632"/>
    </source>
</evidence>
<feature type="compositionally biased region" description="Low complexity" evidence="1">
    <location>
        <begin position="349"/>
        <end position="368"/>
    </location>
</feature>
<feature type="non-terminal residue" evidence="2">
    <location>
        <position position="1"/>
    </location>
</feature>
<dbReference type="AlphaFoldDB" id="A0A7J6QK53"/>
<feature type="region of interest" description="Disordered" evidence="1">
    <location>
        <begin position="25"/>
        <end position="134"/>
    </location>
</feature>
<feature type="region of interest" description="Disordered" evidence="1">
    <location>
        <begin position="146"/>
        <end position="190"/>
    </location>
</feature>
<protein>
    <submittedName>
        <fullName evidence="2">Uncharacterized protein</fullName>
    </submittedName>
</protein>
<feature type="compositionally biased region" description="Acidic residues" evidence="1">
    <location>
        <begin position="153"/>
        <end position="179"/>
    </location>
</feature>
<evidence type="ECO:0000256" key="1">
    <source>
        <dbReference type="SAM" id="MobiDB-lite"/>
    </source>
</evidence>
<keyword evidence="3" id="KW-1185">Reference proteome</keyword>
<dbReference type="Proteomes" id="UP000553632">
    <property type="component" value="Unassembled WGS sequence"/>
</dbReference>
<feature type="compositionally biased region" description="Polar residues" evidence="1">
    <location>
        <begin position="56"/>
        <end position="68"/>
    </location>
</feature>
<name>A0A7J6QK53_PEROL</name>
<comment type="caution">
    <text evidence="2">The sequence shown here is derived from an EMBL/GenBank/DDBJ whole genome shotgun (WGS) entry which is preliminary data.</text>
</comment>
<feature type="region of interest" description="Disordered" evidence="1">
    <location>
        <begin position="405"/>
        <end position="428"/>
    </location>
</feature>
<dbReference type="EMBL" id="JABANO010032415">
    <property type="protein sequence ID" value="KAF4708618.1"/>
    <property type="molecule type" value="Genomic_DNA"/>
</dbReference>
<feature type="compositionally biased region" description="Acidic residues" evidence="1">
    <location>
        <begin position="71"/>
        <end position="81"/>
    </location>
</feature>